<dbReference type="Proteomes" id="UP000541583">
    <property type="component" value="Unassembled WGS sequence"/>
</dbReference>
<dbReference type="RefSeq" id="WP_076369853.1">
    <property type="nucleotide sequence ID" value="NZ_FTMG01000001.1"/>
</dbReference>
<evidence type="ECO:0000313" key="2">
    <source>
        <dbReference type="Proteomes" id="UP000541583"/>
    </source>
</evidence>
<keyword evidence="2" id="KW-1185">Reference proteome</keyword>
<proteinExistence type="predicted"/>
<accession>A0ABR6PD45</accession>
<evidence type="ECO:0000313" key="1">
    <source>
        <dbReference type="EMBL" id="MBB6107687.1"/>
    </source>
</evidence>
<comment type="caution">
    <text evidence="1">The sequence shown here is derived from an EMBL/GenBank/DDBJ whole genome shotgun (WGS) entry which is preliminary data.</text>
</comment>
<organism evidence="1 2">
    <name type="scientific">Mucilaginibacter lappiensis</name>
    <dbReference type="NCBI Taxonomy" id="354630"/>
    <lineage>
        <taxon>Bacteria</taxon>
        <taxon>Pseudomonadati</taxon>
        <taxon>Bacteroidota</taxon>
        <taxon>Sphingobacteriia</taxon>
        <taxon>Sphingobacteriales</taxon>
        <taxon>Sphingobacteriaceae</taxon>
        <taxon>Mucilaginibacter</taxon>
    </lineage>
</organism>
<gene>
    <name evidence="1" type="ORF">HDF23_000417</name>
</gene>
<reference evidence="1 2" key="1">
    <citation type="submission" date="2020-08" db="EMBL/GenBank/DDBJ databases">
        <title>Genomic Encyclopedia of Type Strains, Phase IV (KMG-V): Genome sequencing to study the core and pangenomes of soil and plant-associated prokaryotes.</title>
        <authorList>
            <person name="Whitman W."/>
        </authorList>
    </citation>
    <scope>NUCLEOTIDE SEQUENCE [LARGE SCALE GENOMIC DNA]</scope>
    <source>
        <strain evidence="1 2">ANJLi2</strain>
    </source>
</reference>
<name>A0ABR6PD45_9SPHI</name>
<dbReference type="EMBL" id="JACHCB010000001">
    <property type="protein sequence ID" value="MBB6107687.1"/>
    <property type="molecule type" value="Genomic_DNA"/>
</dbReference>
<sequence length="63" mass="7007">MNSEQPKPHSSDVPQLIFRQFIDELRKSEAPTVVTNELEQLLNSGNAINETALKNALTKSAEL</sequence>
<protein>
    <submittedName>
        <fullName evidence="1">Uncharacterized protein</fullName>
    </submittedName>
</protein>